<feature type="chain" id="PRO_5025612805" description="Secreted protein" evidence="2">
    <location>
        <begin position="35"/>
        <end position="258"/>
    </location>
</feature>
<protein>
    <recommendedName>
        <fullName evidence="5">Secreted protein</fullName>
    </recommendedName>
</protein>
<dbReference type="EMBL" id="MU006242">
    <property type="protein sequence ID" value="KAF2819925.1"/>
    <property type="molecule type" value="Genomic_DNA"/>
</dbReference>
<sequence length="258" mass="29242">MSCFCLFRCTLRIAPSWLLDQLAVVLSLVRPLLPATSQIGRHGFWRCRSNWGCKATECCHEGPEEEVKSGGIPSRRRAVEIRGQWGMEVESRMTHAARSDCTPLIRRVELFLAYTTSTNRMVFENCMPHTSLPPTTLRPTHRQRSTLVEAGSHYCNAAAGGWLHGGAHIQAVNVCIRIRRWTVLETRQYARARATSHFSRRSSQSPDGKQRSVPGCLDANRRLRWTRFNLPAHELKLTTSVTVSHVHRSASFNHLKDS</sequence>
<evidence type="ECO:0000256" key="1">
    <source>
        <dbReference type="SAM" id="MobiDB-lite"/>
    </source>
</evidence>
<accession>A0A6A6ZI55</accession>
<dbReference type="AlphaFoldDB" id="A0A6A6ZI55"/>
<evidence type="ECO:0000256" key="2">
    <source>
        <dbReference type="SAM" id="SignalP"/>
    </source>
</evidence>
<gene>
    <name evidence="3" type="ORF">CC86DRAFT_374647</name>
</gene>
<keyword evidence="2" id="KW-0732">Signal</keyword>
<feature type="signal peptide" evidence="2">
    <location>
        <begin position="1"/>
        <end position="34"/>
    </location>
</feature>
<organism evidence="3 4">
    <name type="scientific">Ophiobolus disseminans</name>
    <dbReference type="NCBI Taxonomy" id="1469910"/>
    <lineage>
        <taxon>Eukaryota</taxon>
        <taxon>Fungi</taxon>
        <taxon>Dikarya</taxon>
        <taxon>Ascomycota</taxon>
        <taxon>Pezizomycotina</taxon>
        <taxon>Dothideomycetes</taxon>
        <taxon>Pleosporomycetidae</taxon>
        <taxon>Pleosporales</taxon>
        <taxon>Pleosporineae</taxon>
        <taxon>Phaeosphaeriaceae</taxon>
        <taxon>Ophiobolus</taxon>
    </lineage>
</organism>
<dbReference type="Proteomes" id="UP000799424">
    <property type="component" value="Unassembled WGS sequence"/>
</dbReference>
<keyword evidence="4" id="KW-1185">Reference proteome</keyword>
<evidence type="ECO:0000313" key="3">
    <source>
        <dbReference type="EMBL" id="KAF2819925.1"/>
    </source>
</evidence>
<evidence type="ECO:0000313" key="4">
    <source>
        <dbReference type="Proteomes" id="UP000799424"/>
    </source>
</evidence>
<reference evidence="3" key="1">
    <citation type="journal article" date="2020" name="Stud. Mycol.">
        <title>101 Dothideomycetes genomes: a test case for predicting lifestyles and emergence of pathogens.</title>
        <authorList>
            <person name="Haridas S."/>
            <person name="Albert R."/>
            <person name="Binder M."/>
            <person name="Bloem J."/>
            <person name="Labutti K."/>
            <person name="Salamov A."/>
            <person name="Andreopoulos B."/>
            <person name="Baker S."/>
            <person name="Barry K."/>
            <person name="Bills G."/>
            <person name="Bluhm B."/>
            <person name="Cannon C."/>
            <person name="Castanera R."/>
            <person name="Culley D."/>
            <person name="Daum C."/>
            <person name="Ezra D."/>
            <person name="Gonzalez J."/>
            <person name="Henrissat B."/>
            <person name="Kuo A."/>
            <person name="Liang C."/>
            <person name="Lipzen A."/>
            <person name="Lutzoni F."/>
            <person name="Magnuson J."/>
            <person name="Mondo S."/>
            <person name="Nolan M."/>
            <person name="Ohm R."/>
            <person name="Pangilinan J."/>
            <person name="Park H.-J."/>
            <person name="Ramirez L."/>
            <person name="Alfaro M."/>
            <person name="Sun H."/>
            <person name="Tritt A."/>
            <person name="Yoshinaga Y."/>
            <person name="Zwiers L.-H."/>
            <person name="Turgeon B."/>
            <person name="Goodwin S."/>
            <person name="Spatafora J."/>
            <person name="Crous P."/>
            <person name="Grigoriev I."/>
        </authorList>
    </citation>
    <scope>NUCLEOTIDE SEQUENCE</scope>
    <source>
        <strain evidence="3">CBS 113818</strain>
    </source>
</reference>
<feature type="region of interest" description="Disordered" evidence="1">
    <location>
        <begin position="194"/>
        <end position="215"/>
    </location>
</feature>
<name>A0A6A6ZI55_9PLEO</name>
<evidence type="ECO:0008006" key="5">
    <source>
        <dbReference type="Google" id="ProtNLM"/>
    </source>
</evidence>
<proteinExistence type="predicted"/>